<dbReference type="Proteomes" id="UP001344447">
    <property type="component" value="Unassembled WGS sequence"/>
</dbReference>
<comment type="caution">
    <text evidence="2">The sequence shown here is derived from an EMBL/GenBank/DDBJ whole genome shotgun (WGS) entry which is preliminary data.</text>
</comment>
<evidence type="ECO:0000313" key="2">
    <source>
        <dbReference type="EMBL" id="KAK5581774.1"/>
    </source>
</evidence>
<protein>
    <submittedName>
        <fullName evidence="2">Uncharacterized protein</fullName>
    </submittedName>
</protein>
<dbReference type="PANTHER" id="PTHR32556">
    <property type="entry name" value="F-BOX DOMAIN-CONTAINING PROTEIN-RELATED-RELATED"/>
    <property type="match status" value="1"/>
</dbReference>
<reference evidence="2 3" key="1">
    <citation type="submission" date="2023-11" db="EMBL/GenBank/DDBJ databases">
        <title>Dfirmibasis_genome.</title>
        <authorList>
            <person name="Edelbroek B."/>
            <person name="Kjellin J."/>
            <person name="Jerlstrom-Hultqvist J."/>
            <person name="Soderbom F."/>
        </authorList>
    </citation>
    <scope>NUCLEOTIDE SEQUENCE [LARGE SCALE GENOMIC DNA]</scope>
    <source>
        <strain evidence="2 3">TNS-C-14</strain>
    </source>
</reference>
<evidence type="ECO:0000256" key="1">
    <source>
        <dbReference type="SAM" id="MobiDB-lite"/>
    </source>
</evidence>
<proteinExistence type="predicted"/>
<dbReference type="AlphaFoldDB" id="A0AAN7TXN5"/>
<keyword evidence="3" id="KW-1185">Reference proteome</keyword>
<evidence type="ECO:0000313" key="3">
    <source>
        <dbReference type="Proteomes" id="UP001344447"/>
    </source>
</evidence>
<feature type="region of interest" description="Disordered" evidence="1">
    <location>
        <begin position="128"/>
        <end position="156"/>
    </location>
</feature>
<dbReference type="EMBL" id="JAVFKY010000001">
    <property type="protein sequence ID" value="KAK5581774.1"/>
    <property type="molecule type" value="Genomic_DNA"/>
</dbReference>
<gene>
    <name evidence="2" type="ORF">RB653_003352</name>
</gene>
<dbReference type="PANTHER" id="PTHR32556:SF7">
    <property type="entry name" value="F-BOX DOMAIN-CONTAINING PROTEIN-RELATED"/>
    <property type="match status" value="1"/>
</dbReference>
<organism evidence="2 3">
    <name type="scientific">Dictyostelium firmibasis</name>
    <dbReference type="NCBI Taxonomy" id="79012"/>
    <lineage>
        <taxon>Eukaryota</taxon>
        <taxon>Amoebozoa</taxon>
        <taxon>Evosea</taxon>
        <taxon>Eumycetozoa</taxon>
        <taxon>Dictyostelia</taxon>
        <taxon>Dictyosteliales</taxon>
        <taxon>Dictyosteliaceae</taxon>
        <taxon>Dictyostelium</taxon>
    </lineage>
</organism>
<name>A0AAN7TXN5_9MYCE</name>
<sequence>MTVKNNSNLPTLPIYVQKIIVKELCKQIDSNSKIIEVFQISPKFDQKANQLKNDKLIMSIALVCHQWFKTLSNNLTVSVDFNFKEKGGDKWSIIKRENIKTLHLHYDPINSTFFKKLIYSGESINNNNNNNRNYKNYNNNSNNKKNNNNNKNQSPIKKPILIGLKNLNEKLMKLSSTEQQLFKKLIINTIDDVRFQEEDYKMIKSLHQCKAIKNIHLFRYQVNDRTTMNSLTDIKKRIKKLYSLEIINQLDKRIIIETIIHWNNSIRKLSIEYDIFSRSSYTPSDRESIFINDSQLYEFLFSSKNIENEKEIYYLSNLESLNFLGTEFTIQNLVELVFATPSMPKLKSLSIGLCFINLVYFLTEENERGLMARCGCDSIIKFYSCGGENYHNSNNPFGSSVPKDQLQEQTKEFKNQWSKLLKLLNNNQVLLELELTNKCIYGNQLPKSSINPSFITNISLAITSIKKLVKFSLVGLDSTIIFNQILKDSKSISFFNLKTYLQTPRLQSLIEEIQKLIDSNPHINQFKLINGKFIPEDQEFIYTTEFIFEKNKKQKNQTKSNQIKSNQTK</sequence>
<accession>A0AAN7TXN5</accession>
<feature type="compositionally biased region" description="Low complexity" evidence="1">
    <location>
        <begin position="128"/>
        <end position="152"/>
    </location>
</feature>